<dbReference type="PANTHER" id="PTHR43143">
    <property type="entry name" value="METALLOPHOSPHOESTERASE, CALCINEURIN SUPERFAMILY"/>
    <property type="match status" value="1"/>
</dbReference>
<dbReference type="GO" id="GO:0004553">
    <property type="term" value="F:hydrolase activity, hydrolyzing O-glycosyl compounds"/>
    <property type="evidence" value="ECO:0007669"/>
    <property type="project" value="InterPro"/>
</dbReference>
<keyword evidence="5" id="KW-1185">Reference proteome</keyword>
<dbReference type="Gene3D" id="3.60.21.10">
    <property type="match status" value="1"/>
</dbReference>
<comment type="caution">
    <text evidence="4">The sequence shown here is derived from an EMBL/GenBank/DDBJ whole genome shotgun (WGS) entry which is preliminary data.</text>
</comment>
<accession>A0A5C5YSK8</accession>
<feature type="domain" description="Calcineurin-like phosphoesterase" evidence="2">
    <location>
        <begin position="87"/>
        <end position="251"/>
    </location>
</feature>
<evidence type="ECO:0000313" key="5">
    <source>
        <dbReference type="Proteomes" id="UP000318478"/>
    </source>
</evidence>
<gene>
    <name evidence="4" type="ORF">Pla123a_17380</name>
</gene>
<reference evidence="4 5" key="1">
    <citation type="submission" date="2019-02" db="EMBL/GenBank/DDBJ databases">
        <title>Deep-cultivation of Planctomycetes and their phenomic and genomic characterization uncovers novel biology.</title>
        <authorList>
            <person name="Wiegand S."/>
            <person name="Jogler M."/>
            <person name="Boedeker C."/>
            <person name="Pinto D."/>
            <person name="Vollmers J."/>
            <person name="Rivas-Marin E."/>
            <person name="Kohn T."/>
            <person name="Peeters S.H."/>
            <person name="Heuer A."/>
            <person name="Rast P."/>
            <person name="Oberbeckmann S."/>
            <person name="Bunk B."/>
            <person name="Jeske O."/>
            <person name="Meyerdierks A."/>
            <person name="Storesund J.E."/>
            <person name="Kallscheuer N."/>
            <person name="Luecker S."/>
            <person name="Lage O.M."/>
            <person name="Pohl T."/>
            <person name="Merkel B.J."/>
            <person name="Hornburger P."/>
            <person name="Mueller R.-W."/>
            <person name="Bruemmer F."/>
            <person name="Labrenz M."/>
            <person name="Spormann A.M."/>
            <person name="Op Den Camp H."/>
            <person name="Overmann J."/>
            <person name="Amann R."/>
            <person name="Jetten M.S.M."/>
            <person name="Mascher T."/>
            <person name="Medema M.H."/>
            <person name="Devos D.P."/>
            <person name="Kaster A.-K."/>
            <person name="Ovreas L."/>
            <person name="Rohde M."/>
            <person name="Galperin M.Y."/>
            <person name="Jogler C."/>
        </authorList>
    </citation>
    <scope>NUCLEOTIDE SEQUENCE [LARGE SCALE GENOMIC DNA]</scope>
    <source>
        <strain evidence="4 5">Pla123a</strain>
    </source>
</reference>
<evidence type="ECO:0000313" key="4">
    <source>
        <dbReference type="EMBL" id="TWT77939.1"/>
    </source>
</evidence>
<feature type="domain" description="Carbohydrate-binding" evidence="3">
    <location>
        <begin position="448"/>
        <end position="618"/>
    </location>
</feature>
<evidence type="ECO:0000256" key="1">
    <source>
        <dbReference type="SAM" id="SignalP"/>
    </source>
</evidence>
<dbReference type="SUPFAM" id="SSF56300">
    <property type="entry name" value="Metallo-dependent phosphatases"/>
    <property type="match status" value="1"/>
</dbReference>
<sequence length="637" mass="71789" precursor="true">MPRTAILLWLLLIAVCPILSAHPGPDHQHDEPSSEAQPRLPKAMALPELSGPTPWSDKPVLDDPERFQIAIMTDRTGGHRPGIWMDAVNKLNMLRPQFVMSVGDLIEGYSQNREQVEGEWDEFLGFIDQMQMKFFFVAGNHDLTNPMMHELWRKHFGAEWYSFDYQRVHFVCLSSEDPVDKIGDEQIAWLSKDLEEHRDAKWTLVFLHKPLWIYAERDLRAGNPDSTNWKQAEQLLVDRPHTIFAGHVHHYVEYQRNEQKYYSLATTGGGSMLRGNEYGEFDHVMWLTMEPDGPHLVNLRLDGILEPGVVNEKGINRFNRFLERTTVAIDPILIESQGDGFSEGEVVLKVANEFNEPITVKGEIDGLPLRGLTVDPLTIDLEVAPNDAVEQRIRIRFAEQVDFSSLSRTTLTATVRSSGDNPLLTERTSPVVIDRRFELPGLAELPAIDGQVEAWPETSEQTADKPLVLEAPLAWQGPNDASAKFFARHVGDRVYVAVQVKDDRVLAAGDRVELLIDPRGLAARVQDPSYMRTGLSISAYAPTAGGETRVDAHRLNHLRPYNGVDAAASLTDDGYVVEFSIPVRLFKEIQGKTWESVQGNLVIHDADDEGETPAQVLWRGSDRVREINTGFGQFVKE</sequence>
<evidence type="ECO:0000259" key="3">
    <source>
        <dbReference type="Pfam" id="PF06452"/>
    </source>
</evidence>
<dbReference type="InterPro" id="IPR051918">
    <property type="entry name" value="STPP_CPPED1"/>
</dbReference>
<feature type="signal peptide" evidence="1">
    <location>
        <begin position="1"/>
        <end position="21"/>
    </location>
</feature>
<organism evidence="4 5">
    <name type="scientific">Posidoniimonas polymericola</name>
    <dbReference type="NCBI Taxonomy" id="2528002"/>
    <lineage>
        <taxon>Bacteria</taxon>
        <taxon>Pseudomonadati</taxon>
        <taxon>Planctomycetota</taxon>
        <taxon>Planctomycetia</taxon>
        <taxon>Pirellulales</taxon>
        <taxon>Lacipirellulaceae</taxon>
        <taxon>Posidoniimonas</taxon>
    </lineage>
</organism>
<dbReference type="Pfam" id="PF06452">
    <property type="entry name" value="CBM9_1"/>
    <property type="match status" value="1"/>
</dbReference>
<dbReference type="Gene3D" id="2.60.40.1190">
    <property type="match status" value="1"/>
</dbReference>
<protein>
    <submittedName>
        <fullName evidence="4">Cyclic 3',5'-adenosine monophosphate phosphodiesterase</fullName>
    </submittedName>
</protein>
<dbReference type="AlphaFoldDB" id="A0A5C5YSK8"/>
<dbReference type="Proteomes" id="UP000318478">
    <property type="component" value="Unassembled WGS sequence"/>
</dbReference>
<keyword evidence="1" id="KW-0732">Signal</keyword>
<dbReference type="GO" id="GO:0030246">
    <property type="term" value="F:carbohydrate binding"/>
    <property type="evidence" value="ECO:0007669"/>
    <property type="project" value="InterPro"/>
</dbReference>
<dbReference type="PANTHER" id="PTHR43143:SF1">
    <property type="entry name" value="SERINE_THREONINE-PROTEIN PHOSPHATASE CPPED1"/>
    <property type="match status" value="1"/>
</dbReference>
<proteinExistence type="predicted"/>
<dbReference type="InterPro" id="IPR010502">
    <property type="entry name" value="Carb-bd_dom_fam9"/>
</dbReference>
<dbReference type="SUPFAM" id="SSF49344">
    <property type="entry name" value="CBD9-like"/>
    <property type="match status" value="1"/>
</dbReference>
<dbReference type="GO" id="GO:0016052">
    <property type="term" value="P:carbohydrate catabolic process"/>
    <property type="evidence" value="ECO:0007669"/>
    <property type="project" value="InterPro"/>
</dbReference>
<feature type="chain" id="PRO_5023007176" evidence="1">
    <location>
        <begin position="22"/>
        <end position="637"/>
    </location>
</feature>
<dbReference type="Pfam" id="PF00149">
    <property type="entry name" value="Metallophos"/>
    <property type="match status" value="1"/>
</dbReference>
<name>A0A5C5YSK8_9BACT</name>
<dbReference type="EMBL" id="SJPO01000003">
    <property type="protein sequence ID" value="TWT77939.1"/>
    <property type="molecule type" value="Genomic_DNA"/>
</dbReference>
<dbReference type="RefSeq" id="WP_197527802.1">
    <property type="nucleotide sequence ID" value="NZ_SJPO01000003.1"/>
</dbReference>
<evidence type="ECO:0000259" key="2">
    <source>
        <dbReference type="Pfam" id="PF00149"/>
    </source>
</evidence>
<dbReference type="InterPro" id="IPR029052">
    <property type="entry name" value="Metallo-depent_PP-like"/>
</dbReference>
<dbReference type="InterPro" id="IPR004843">
    <property type="entry name" value="Calcineurin-like_PHP"/>
</dbReference>